<feature type="chain" id="PRO_5039299488" evidence="6">
    <location>
        <begin position="25"/>
        <end position="534"/>
    </location>
</feature>
<keyword evidence="6" id="KW-0732">Signal</keyword>
<dbReference type="RefSeq" id="WP_154457179.1">
    <property type="nucleotide sequence ID" value="NZ_VUMV01000002.1"/>
</dbReference>
<protein>
    <submittedName>
        <fullName evidence="8">NlpC/P60 family protein</fullName>
    </submittedName>
</protein>
<evidence type="ECO:0000256" key="5">
    <source>
        <dbReference type="SAM" id="MobiDB-lite"/>
    </source>
</evidence>
<evidence type="ECO:0000256" key="1">
    <source>
        <dbReference type="ARBA" id="ARBA00007074"/>
    </source>
</evidence>
<sequence length="534" mass="56719">MKTYLTRAAAVFFAAMLAASAAPASVFAEDIVSTSSAATSASSAKLAADSTATSSSESAAESIGNPGSASTETPGTTPTETPGATPTVTPGAAPTETPGTTPTVTLGTTPASPADETSGAGNAGSSGEKEKEEEEKLPEKAPDGEEEAQKHTGSNEELIRSQNIIDLPEVLSGDWRFQKVEAEKSIAREDMSILTEKKDNAAAAGTLKRNGYAFILSDEGDGWVYVESGSVRGFAKSSQFYSGQEASRYRQEESYRLVQNAVADHHAADLSCFKAVAEAAVSPSENLAYLYKHLTAGEVVADKVYGIVSTQSTPLMMRESEDVKSKSVGNIPKGGLLYILEDDGSDFLYVESGDTKGFVRRQYIRTGDDVNAEVEKKGEDSYAEAKKLVDDDENAALYHTFTSIKEYQAVNPVRQQILDLAQTTLGHPYVWGGNDIYNGCDCSGLVQQIYARVGISLPRVAEAQAQVGTKITPASAQPGDLIFYAENGYIYHVAIYAGEGKTVEAYGTDYGILSTTAFSGRPVCWCTNVIDELN</sequence>
<organism evidence="8 9">
    <name type="scientific">Bilifractor porci</name>
    <dbReference type="NCBI Taxonomy" id="2606636"/>
    <lineage>
        <taxon>Bacteria</taxon>
        <taxon>Bacillati</taxon>
        <taxon>Bacillota</taxon>
        <taxon>Clostridia</taxon>
        <taxon>Lachnospirales</taxon>
        <taxon>Lachnospiraceae</taxon>
        <taxon>Bilifractor</taxon>
    </lineage>
</organism>
<proteinExistence type="inferred from homology"/>
<dbReference type="GO" id="GO:0008234">
    <property type="term" value="F:cysteine-type peptidase activity"/>
    <property type="evidence" value="ECO:0007669"/>
    <property type="project" value="UniProtKB-KW"/>
</dbReference>
<dbReference type="Gene3D" id="2.30.30.40">
    <property type="entry name" value="SH3 Domains"/>
    <property type="match status" value="1"/>
</dbReference>
<dbReference type="PANTHER" id="PTHR47053:SF1">
    <property type="entry name" value="MUREIN DD-ENDOPEPTIDASE MEPH-RELATED"/>
    <property type="match status" value="1"/>
</dbReference>
<feature type="domain" description="NlpC/P60" evidence="7">
    <location>
        <begin position="411"/>
        <end position="534"/>
    </location>
</feature>
<keyword evidence="2" id="KW-0645">Protease</keyword>
<dbReference type="Pfam" id="PF00877">
    <property type="entry name" value="NLPC_P60"/>
    <property type="match status" value="1"/>
</dbReference>
<dbReference type="PANTHER" id="PTHR47053">
    <property type="entry name" value="MUREIN DD-ENDOPEPTIDASE MEPH-RELATED"/>
    <property type="match status" value="1"/>
</dbReference>
<evidence type="ECO:0000313" key="8">
    <source>
        <dbReference type="EMBL" id="MST81365.1"/>
    </source>
</evidence>
<reference evidence="8 9" key="1">
    <citation type="submission" date="2019-08" db="EMBL/GenBank/DDBJ databases">
        <title>In-depth cultivation of the pig gut microbiome towards novel bacterial diversity and tailored functional studies.</title>
        <authorList>
            <person name="Wylensek D."/>
            <person name="Hitch T.C.A."/>
            <person name="Clavel T."/>
        </authorList>
    </citation>
    <scope>NUCLEOTIDE SEQUENCE [LARGE SCALE GENOMIC DNA]</scope>
    <source>
        <strain evidence="8 9">Oil+RF-744-WCA-WT-13</strain>
    </source>
</reference>
<dbReference type="AlphaFoldDB" id="A0A7X2P7A4"/>
<accession>A0A7X2P7A4</accession>
<dbReference type="SUPFAM" id="SSF54001">
    <property type="entry name" value="Cysteine proteinases"/>
    <property type="match status" value="1"/>
</dbReference>
<keyword evidence="9" id="KW-1185">Reference proteome</keyword>
<keyword evidence="3" id="KW-0378">Hydrolase</keyword>
<keyword evidence="4" id="KW-0788">Thiol protease</keyword>
<evidence type="ECO:0000256" key="6">
    <source>
        <dbReference type="SAM" id="SignalP"/>
    </source>
</evidence>
<dbReference type="GO" id="GO:0006508">
    <property type="term" value="P:proteolysis"/>
    <property type="evidence" value="ECO:0007669"/>
    <property type="project" value="UniProtKB-KW"/>
</dbReference>
<dbReference type="InterPro" id="IPR000064">
    <property type="entry name" value="NLP_P60_dom"/>
</dbReference>
<comment type="caution">
    <text evidence="8">The sequence shown here is derived from an EMBL/GenBank/DDBJ whole genome shotgun (WGS) entry which is preliminary data.</text>
</comment>
<evidence type="ECO:0000256" key="4">
    <source>
        <dbReference type="ARBA" id="ARBA00022807"/>
    </source>
</evidence>
<dbReference type="InterPro" id="IPR038765">
    <property type="entry name" value="Papain-like_cys_pep_sf"/>
</dbReference>
<comment type="similarity">
    <text evidence="1">Belongs to the peptidase C40 family.</text>
</comment>
<dbReference type="EMBL" id="VUMV01000002">
    <property type="protein sequence ID" value="MST81365.1"/>
    <property type="molecule type" value="Genomic_DNA"/>
</dbReference>
<evidence type="ECO:0000256" key="3">
    <source>
        <dbReference type="ARBA" id="ARBA00022801"/>
    </source>
</evidence>
<evidence type="ECO:0000256" key="2">
    <source>
        <dbReference type="ARBA" id="ARBA00022670"/>
    </source>
</evidence>
<gene>
    <name evidence="8" type="ORF">FYJ60_03410</name>
</gene>
<feature type="compositionally biased region" description="Low complexity" evidence="5">
    <location>
        <begin position="37"/>
        <end position="112"/>
    </location>
</feature>
<dbReference type="PROSITE" id="PS51935">
    <property type="entry name" value="NLPC_P60"/>
    <property type="match status" value="1"/>
</dbReference>
<feature type="region of interest" description="Disordered" evidence="5">
    <location>
        <begin position="37"/>
        <end position="161"/>
    </location>
</feature>
<dbReference type="Gene3D" id="3.90.1720.10">
    <property type="entry name" value="endopeptidase domain like (from Nostoc punctiforme)"/>
    <property type="match status" value="1"/>
</dbReference>
<feature type="compositionally biased region" description="Basic and acidic residues" evidence="5">
    <location>
        <begin position="137"/>
        <end position="159"/>
    </location>
</feature>
<name>A0A7X2P7A4_9FIRM</name>
<evidence type="ECO:0000313" key="9">
    <source>
        <dbReference type="Proteomes" id="UP000466864"/>
    </source>
</evidence>
<feature type="signal peptide" evidence="6">
    <location>
        <begin position="1"/>
        <end position="24"/>
    </location>
</feature>
<evidence type="ECO:0000259" key="7">
    <source>
        <dbReference type="PROSITE" id="PS51935"/>
    </source>
</evidence>
<dbReference type="InterPro" id="IPR051202">
    <property type="entry name" value="Peptidase_C40"/>
</dbReference>
<dbReference type="Proteomes" id="UP000466864">
    <property type="component" value="Unassembled WGS sequence"/>
</dbReference>